<dbReference type="EMBL" id="AEKM01000001">
    <property type="protein sequence ID" value="EFQ56101.1"/>
    <property type="molecule type" value="Genomic_DNA"/>
</dbReference>
<evidence type="ECO:0000313" key="10">
    <source>
        <dbReference type="Proteomes" id="UP000003812"/>
    </source>
</evidence>
<dbReference type="GO" id="GO:0004329">
    <property type="term" value="F:formate-tetrahydrofolate ligase activity"/>
    <property type="evidence" value="ECO:0007669"/>
    <property type="project" value="UniProtKB-EC"/>
</dbReference>
<dbReference type="UniPathway" id="UPA00193"/>
<evidence type="ECO:0000313" key="9">
    <source>
        <dbReference type="EMBL" id="EFQ56101.1"/>
    </source>
</evidence>
<evidence type="ECO:0000256" key="8">
    <source>
        <dbReference type="ARBA" id="ARBA00061363"/>
    </source>
</evidence>
<name>E3CB33_STRPA</name>
<protein>
    <recommendedName>
        <fullName evidence="2">formate--tetrahydrofolate ligase</fullName>
        <ecNumber evidence="2">6.3.4.3</ecNumber>
    </recommendedName>
</protein>
<evidence type="ECO:0000256" key="7">
    <source>
        <dbReference type="ARBA" id="ARBA00049033"/>
    </source>
</evidence>
<comment type="catalytic activity">
    <reaction evidence="7">
        <text>(6S)-5,6,7,8-tetrahydrofolate + formate + ATP = (6R)-10-formyltetrahydrofolate + ADP + phosphate</text>
        <dbReference type="Rhea" id="RHEA:20221"/>
        <dbReference type="ChEBI" id="CHEBI:15740"/>
        <dbReference type="ChEBI" id="CHEBI:30616"/>
        <dbReference type="ChEBI" id="CHEBI:43474"/>
        <dbReference type="ChEBI" id="CHEBI:57453"/>
        <dbReference type="ChEBI" id="CHEBI:195366"/>
        <dbReference type="ChEBI" id="CHEBI:456216"/>
        <dbReference type="EC" id="6.3.4.3"/>
    </reaction>
</comment>
<evidence type="ECO:0000256" key="1">
    <source>
        <dbReference type="ARBA" id="ARBA00004777"/>
    </source>
</evidence>
<keyword evidence="5" id="KW-0547">Nucleotide-binding</keyword>
<comment type="caution">
    <text evidence="9">The sequence shown here is derived from an EMBL/GenBank/DDBJ whole genome shotgun (WGS) entry which is preliminary data.</text>
</comment>
<dbReference type="InterPro" id="IPR020628">
    <property type="entry name" value="Formate_THF_ligase_CS"/>
</dbReference>
<keyword evidence="4 9" id="KW-0436">Ligase</keyword>
<dbReference type="InterPro" id="IPR027417">
    <property type="entry name" value="P-loop_NTPase"/>
</dbReference>
<gene>
    <name evidence="9" type="primary">fhs</name>
    <name evidence="9" type="ORF">HMPREF9626_1081</name>
</gene>
<reference evidence="9 10" key="1">
    <citation type="submission" date="2010-10" db="EMBL/GenBank/DDBJ databases">
        <authorList>
            <person name="Durkin A.S."/>
            <person name="Madupu R."/>
            <person name="Torralba M."/>
            <person name="Gillis M."/>
            <person name="Methe B."/>
            <person name="Sutton G."/>
            <person name="Nelson K.E."/>
        </authorList>
    </citation>
    <scope>NUCLEOTIDE SEQUENCE [LARGE SCALE GENOMIC DNA]</scope>
    <source>
        <strain evidence="9 10">F0405</strain>
    </source>
</reference>
<keyword evidence="6" id="KW-0067">ATP-binding</keyword>
<evidence type="ECO:0000256" key="3">
    <source>
        <dbReference type="ARBA" id="ARBA00022563"/>
    </source>
</evidence>
<keyword evidence="3" id="KW-0554">One-carbon metabolism</keyword>
<dbReference type="GO" id="GO:0005524">
    <property type="term" value="F:ATP binding"/>
    <property type="evidence" value="ECO:0007669"/>
    <property type="project" value="UniProtKB-KW"/>
</dbReference>
<dbReference type="AlphaFoldDB" id="E3CB33"/>
<comment type="similarity">
    <text evidence="8">Belongs to the formate--tetrahydrofolate ligase family.</text>
</comment>
<comment type="pathway">
    <text evidence="1">One-carbon metabolism; tetrahydrofolate interconversion.</text>
</comment>
<dbReference type="SUPFAM" id="SSF52540">
    <property type="entry name" value="P-loop containing nucleoside triphosphate hydrolases"/>
    <property type="match status" value="1"/>
</dbReference>
<dbReference type="FunFam" id="3.30.1510.10:FF:000001">
    <property type="entry name" value="Formate--tetrahydrofolate ligase"/>
    <property type="match status" value="1"/>
</dbReference>
<dbReference type="Proteomes" id="UP000003812">
    <property type="component" value="Unassembled WGS sequence"/>
</dbReference>
<evidence type="ECO:0000256" key="2">
    <source>
        <dbReference type="ARBA" id="ARBA00012295"/>
    </source>
</evidence>
<accession>E3CB33</accession>
<dbReference type="GO" id="GO:0035999">
    <property type="term" value="P:tetrahydrofolate interconversion"/>
    <property type="evidence" value="ECO:0007669"/>
    <property type="project" value="UniProtKB-UniPathway"/>
</dbReference>
<sequence length="228" mass="24683">MKTDIEIAQSIELQPIVDVVKKIGLVDDDLELYGKYKAKLSFDKIREVEKNPVGKLILVTAINPTPAGEGKSTITIGLADALNKIGKKTMIAIREPSLGPVMGIKGGAAGGGYAQVLPMEDINLHFTGDMHAITTANNALSALIDNHLHQGNELGIDQRRIIWKRVVDLNDRALRHVSVGLGGPLNGIPREDGFDITVASEIMAILCLATDIEDLKTSFGQHCYWLPL</sequence>
<dbReference type="EC" id="6.3.4.3" evidence="2"/>
<dbReference type="InterPro" id="IPR000559">
    <property type="entry name" value="Formate_THF_ligase"/>
</dbReference>
<evidence type="ECO:0000256" key="6">
    <source>
        <dbReference type="ARBA" id="ARBA00022840"/>
    </source>
</evidence>
<dbReference type="Pfam" id="PF01268">
    <property type="entry name" value="FTHFS"/>
    <property type="match status" value="1"/>
</dbReference>
<dbReference type="PROSITE" id="PS00721">
    <property type="entry name" value="FTHFS_1"/>
    <property type="match status" value="1"/>
</dbReference>
<proteinExistence type="inferred from homology"/>
<evidence type="ECO:0000256" key="4">
    <source>
        <dbReference type="ARBA" id="ARBA00022598"/>
    </source>
</evidence>
<dbReference type="Gene3D" id="3.40.50.300">
    <property type="entry name" value="P-loop containing nucleotide triphosphate hydrolases"/>
    <property type="match status" value="1"/>
</dbReference>
<organism evidence="9 10">
    <name type="scientific">Streptococcus parasanguinis F0405</name>
    <dbReference type="NCBI Taxonomy" id="905067"/>
    <lineage>
        <taxon>Bacteria</taxon>
        <taxon>Bacillati</taxon>
        <taxon>Bacillota</taxon>
        <taxon>Bacilli</taxon>
        <taxon>Lactobacillales</taxon>
        <taxon>Streptococcaceae</taxon>
        <taxon>Streptococcus</taxon>
    </lineage>
</organism>
<evidence type="ECO:0000256" key="5">
    <source>
        <dbReference type="ARBA" id="ARBA00022741"/>
    </source>
</evidence>